<feature type="signal peptide" evidence="1">
    <location>
        <begin position="1"/>
        <end position="19"/>
    </location>
</feature>
<dbReference type="Proteomes" id="UP001201163">
    <property type="component" value="Unassembled WGS sequence"/>
</dbReference>
<comment type="caution">
    <text evidence="2">The sequence shown here is derived from an EMBL/GenBank/DDBJ whole genome shotgun (WGS) entry which is preliminary data.</text>
</comment>
<organism evidence="2 3">
    <name type="scientific">Lactarius akahatsu</name>
    <dbReference type="NCBI Taxonomy" id="416441"/>
    <lineage>
        <taxon>Eukaryota</taxon>
        <taxon>Fungi</taxon>
        <taxon>Dikarya</taxon>
        <taxon>Basidiomycota</taxon>
        <taxon>Agaricomycotina</taxon>
        <taxon>Agaricomycetes</taxon>
        <taxon>Russulales</taxon>
        <taxon>Russulaceae</taxon>
        <taxon>Lactarius</taxon>
    </lineage>
</organism>
<keyword evidence="1" id="KW-0732">Signal</keyword>
<reference evidence="2" key="1">
    <citation type="submission" date="2022-01" db="EMBL/GenBank/DDBJ databases">
        <title>Comparative genomics reveals a dynamic genome evolution in the ectomycorrhizal milk-cap (Lactarius) mushrooms.</title>
        <authorList>
            <consortium name="DOE Joint Genome Institute"/>
            <person name="Lebreton A."/>
            <person name="Tang N."/>
            <person name="Kuo A."/>
            <person name="LaButti K."/>
            <person name="Drula E."/>
            <person name="Barry K."/>
            <person name="Clum A."/>
            <person name="Lipzen A."/>
            <person name="Mousain D."/>
            <person name="Ng V."/>
            <person name="Wang R."/>
            <person name="Wang X."/>
            <person name="Dai Y."/>
            <person name="Henrissat B."/>
            <person name="Grigoriev I.V."/>
            <person name="Guerin-Laguette A."/>
            <person name="Yu F."/>
            <person name="Martin F.M."/>
        </authorList>
    </citation>
    <scope>NUCLEOTIDE SEQUENCE</scope>
    <source>
        <strain evidence="2">QP</strain>
    </source>
</reference>
<keyword evidence="3" id="KW-1185">Reference proteome</keyword>
<evidence type="ECO:0000313" key="2">
    <source>
        <dbReference type="EMBL" id="KAH8986472.1"/>
    </source>
</evidence>
<gene>
    <name evidence="2" type="ORF">EDB92DRAFT_1949145</name>
</gene>
<sequence>MSTLTLSILILATDPVIWSFHFWKVRTGNILPPFDNDATPANTHLESWQLMLIRKFAHCIHTIPTFDDRVNYIQHALNSSSKICHAPEAWNTWASARLPSWNLQSNVEDTLLHFGCHPSQMQSISMTTHLDNCLLALAPYITEQLFSDDAFINPMESNPFIKHDLDRFIMILLPFVWNSTVASEL</sequence>
<dbReference type="EMBL" id="JAKELL010000054">
    <property type="protein sequence ID" value="KAH8986472.1"/>
    <property type="molecule type" value="Genomic_DNA"/>
</dbReference>
<dbReference type="AlphaFoldDB" id="A0AAD4LEE8"/>
<proteinExistence type="predicted"/>
<evidence type="ECO:0000313" key="3">
    <source>
        <dbReference type="Proteomes" id="UP001201163"/>
    </source>
</evidence>
<protein>
    <submittedName>
        <fullName evidence="2">Uncharacterized protein</fullName>
    </submittedName>
</protein>
<evidence type="ECO:0000256" key="1">
    <source>
        <dbReference type="SAM" id="SignalP"/>
    </source>
</evidence>
<feature type="chain" id="PRO_5042188028" evidence="1">
    <location>
        <begin position="20"/>
        <end position="185"/>
    </location>
</feature>
<name>A0AAD4LEE8_9AGAM</name>
<accession>A0AAD4LEE8</accession>